<dbReference type="PANTHER" id="PTHR33204">
    <property type="entry name" value="TRANSCRIPTIONAL REGULATOR, MARR FAMILY"/>
    <property type="match status" value="1"/>
</dbReference>
<dbReference type="InterPro" id="IPR036390">
    <property type="entry name" value="WH_DNA-bd_sf"/>
</dbReference>
<keyword evidence="3" id="KW-0804">Transcription</keyword>
<evidence type="ECO:0000313" key="6">
    <source>
        <dbReference type="Proteomes" id="UP001519363"/>
    </source>
</evidence>
<organism evidence="5 6">
    <name type="scientific">Crossiella equi</name>
    <dbReference type="NCBI Taxonomy" id="130796"/>
    <lineage>
        <taxon>Bacteria</taxon>
        <taxon>Bacillati</taxon>
        <taxon>Actinomycetota</taxon>
        <taxon>Actinomycetes</taxon>
        <taxon>Pseudonocardiales</taxon>
        <taxon>Pseudonocardiaceae</taxon>
        <taxon>Crossiella</taxon>
    </lineage>
</organism>
<accession>A0ABS5A4J3</accession>
<dbReference type="GO" id="GO:0003677">
    <property type="term" value="F:DNA binding"/>
    <property type="evidence" value="ECO:0007669"/>
    <property type="project" value="UniProtKB-KW"/>
</dbReference>
<gene>
    <name evidence="5" type="ORF">JOF53_000016</name>
</gene>
<dbReference type="Gene3D" id="1.10.10.10">
    <property type="entry name" value="Winged helix-like DNA-binding domain superfamily/Winged helix DNA-binding domain"/>
    <property type="match status" value="1"/>
</dbReference>
<evidence type="ECO:0000256" key="3">
    <source>
        <dbReference type="ARBA" id="ARBA00023163"/>
    </source>
</evidence>
<sequence>MHGTNEGWEDMHAAARALSGTWVMAILAALSSGPLRFGELSARVQNGGAGGGRTLHDRSLTQTLTTMQRDGLVLRTEVGRSVPRVVTYELTGKARSLIAAMGAVRGWRN</sequence>
<dbReference type="InterPro" id="IPR036388">
    <property type="entry name" value="WH-like_DNA-bd_sf"/>
</dbReference>
<name>A0ABS5A4J3_9PSEU</name>
<keyword evidence="6" id="KW-1185">Reference proteome</keyword>
<evidence type="ECO:0000256" key="1">
    <source>
        <dbReference type="ARBA" id="ARBA00023015"/>
    </source>
</evidence>
<dbReference type="InterPro" id="IPR002577">
    <property type="entry name" value="HTH_HxlR"/>
</dbReference>
<dbReference type="SUPFAM" id="SSF46785">
    <property type="entry name" value="Winged helix' DNA-binding domain"/>
    <property type="match status" value="1"/>
</dbReference>
<reference evidence="5 6" key="1">
    <citation type="submission" date="2021-03" db="EMBL/GenBank/DDBJ databases">
        <title>Sequencing the genomes of 1000 actinobacteria strains.</title>
        <authorList>
            <person name="Klenk H.-P."/>
        </authorList>
    </citation>
    <scope>NUCLEOTIDE SEQUENCE [LARGE SCALE GENOMIC DNA]</scope>
    <source>
        <strain evidence="5 6">DSM 44580</strain>
    </source>
</reference>
<feature type="domain" description="HTH hxlR-type" evidence="4">
    <location>
        <begin position="9"/>
        <end position="109"/>
    </location>
</feature>
<comment type="caution">
    <text evidence="5">The sequence shown here is derived from an EMBL/GenBank/DDBJ whole genome shotgun (WGS) entry which is preliminary data.</text>
</comment>
<proteinExistence type="predicted"/>
<keyword evidence="1" id="KW-0805">Transcription regulation</keyword>
<evidence type="ECO:0000313" key="5">
    <source>
        <dbReference type="EMBL" id="MBP2471144.1"/>
    </source>
</evidence>
<dbReference type="Proteomes" id="UP001519363">
    <property type="component" value="Unassembled WGS sequence"/>
</dbReference>
<dbReference type="PROSITE" id="PS51118">
    <property type="entry name" value="HTH_HXLR"/>
    <property type="match status" value="1"/>
</dbReference>
<keyword evidence="2 5" id="KW-0238">DNA-binding</keyword>
<protein>
    <submittedName>
        <fullName evidence="5">DNA-binding HxlR family transcriptional regulator</fullName>
    </submittedName>
</protein>
<evidence type="ECO:0000259" key="4">
    <source>
        <dbReference type="PROSITE" id="PS51118"/>
    </source>
</evidence>
<evidence type="ECO:0000256" key="2">
    <source>
        <dbReference type="ARBA" id="ARBA00023125"/>
    </source>
</evidence>
<dbReference type="RefSeq" id="WP_086784769.1">
    <property type="nucleotide sequence ID" value="NZ_JAGIOO010000001.1"/>
</dbReference>
<dbReference type="Pfam" id="PF01638">
    <property type="entry name" value="HxlR"/>
    <property type="match status" value="1"/>
</dbReference>
<dbReference type="EMBL" id="JAGIOO010000001">
    <property type="protein sequence ID" value="MBP2471144.1"/>
    <property type="molecule type" value="Genomic_DNA"/>
</dbReference>